<evidence type="ECO:0000313" key="2">
    <source>
        <dbReference type="Proteomes" id="UP000015920"/>
    </source>
</evidence>
<dbReference type="EMBL" id="CP006691">
    <property type="protein sequence ID" value="AGT73305.1"/>
    <property type="molecule type" value="Genomic_DNA"/>
</dbReference>
<dbReference type="HOGENOM" id="CLU_945844_0_0_7"/>
<sequence>MQRETNSLKFLILYIQKVLIDSEIDPVFDNFLYKQDTESFKQLKDGFTRFTIDNTAINNTTECFRIFTKIINPLAFYYGKKGTRKGFLSDTIITKDELNYNRINWRDIGKDKNITRQEYNLINSKRNANSNYLVLKAKKVVKQYNDRFNHSLSEVRGENEITQATQIHHIFPIQDFPLIADYIENLIALTPNQHFIYAHPNNQTRLIDRDFQYICLLAKTTTISNDTQGVYDWNNYIFVLNTGLNTTIFSQVNNKWELLQAIDTFYFDFNKSKDPSWQYLQSKNDLRAFNPNNQFQ</sequence>
<name>T1U7H4_HELPX</name>
<dbReference type="REBASE" id="69546">
    <property type="entry name" value="HpySA20ORF62P"/>
</dbReference>
<evidence type="ECO:0000313" key="1">
    <source>
        <dbReference type="EMBL" id="AGT73305.1"/>
    </source>
</evidence>
<proteinExistence type="predicted"/>
<evidence type="ECO:0008006" key="3">
    <source>
        <dbReference type="Google" id="ProtNLM"/>
    </source>
</evidence>
<gene>
    <name evidence="1" type="ORF">HPSA20_0060</name>
</gene>
<accession>T1U7H4</accession>
<dbReference type="AlphaFoldDB" id="T1U7H4"/>
<reference evidence="1 2" key="1">
    <citation type="journal article" date="2013" name="Genome Announc.">
        <title>Genome Sequences of Three hpAfrica2 Strains of Helicobacter pylori.</title>
        <authorList>
            <person name="Duncan S.S."/>
            <person name="Bertoli M.T."/>
            <person name="Kersulyte D."/>
            <person name="Valk P.L."/>
            <person name="Tamma S."/>
            <person name="Segal I."/>
            <person name="McClain M.S."/>
            <person name="Cover T.L."/>
            <person name="Berg D.E."/>
        </authorList>
    </citation>
    <scope>NUCLEOTIDE SEQUENCE [LARGE SCALE GENOMIC DNA]</scope>
    <source>
        <strain evidence="1">SouthAfrica20</strain>
    </source>
</reference>
<protein>
    <recommendedName>
        <fullName evidence="3">Hin4II restriction endonuclease</fullName>
    </recommendedName>
</protein>
<dbReference type="PATRIC" id="fig|1352356.3.peg.55"/>
<organism evidence="1 2">
    <name type="scientific">Helicobacter pylori SouthAfrica20</name>
    <dbReference type="NCBI Taxonomy" id="1352356"/>
    <lineage>
        <taxon>Bacteria</taxon>
        <taxon>Pseudomonadati</taxon>
        <taxon>Campylobacterota</taxon>
        <taxon>Epsilonproteobacteria</taxon>
        <taxon>Campylobacterales</taxon>
        <taxon>Helicobacteraceae</taxon>
        <taxon>Helicobacter</taxon>
    </lineage>
</organism>
<dbReference type="Proteomes" id="UP000015920">
    <property type="component" value="Chromosome"/>
</dbReference>
<dbReference type="KEGG" id="hpys:HPSA20_0060"/>